<gene>
    <name evidence="2" type="ORF">ALMOND_2B025925</name>
</gene>
<protein>
    <submittedName>
        <fullName evidence="2">PREDICTED: F-box/LRR-repeat At4g00320</fullName>
    </submittedName>
</protein>
<sequence length="114" mass="12922">MATELYALKIGFSFEVDASLTPLIIEYDCSTSIHLILQEDPYYAIEGALVEDIRRLLASLPCYSTRFVPHTANRVANRLARYSLGQEALAYWFSDPHLYLQDCLNEDSPKCTIA</sequence>
<name>A0A5E4FMV8_PRUDU</name>
<reference evidence="3" key="1">
    <citation type="journal article" date="2020" name="Plant J.">
        <title>Transposons played a major role in the diversification between the closely related almond and peach genomes: results from the almond genome sequence.</title>
        <authorList>
            <person name="Alioto T."/>
            <person name="Alexiou K.G."/>
            <person name="Bardil A."/>
            <person name="Barteri F."/>
            <person name="Castanera R."/>
            <person name="Cruz F."/>
            <person name="Dhingra A."/>
            <person name="Duval H."/>
            <person name="Fernandez I Marti A."/>
            <person name="Frias L."/>
            <person name="Galan B."/>
            <person name="Garcia J.L."/>
            <person name="Howad W."/>
            <person name="Gomez-Garrido J."/>
            <person name="Gut M."/>
            <person name="Julca I."/>
            <person name="Morata J."/>
            <person name="Puigdomenech P."/>
            <person name="Ribeca P."/>
            <person name="Rubio Cabetas M.J."/>
            <person name="Vlasova A."/>
            <person name="Wirthensohn M."/>
            <person name="Garcia-Mas J."/>
            <person name="Gabaldon T."/>
            <person name="Casacuberta J.M."/>
            <person name="Arus P."/>
        </authorList>
    </citation>
    <scope>NUCLEOTIDE SEQUENCE [LARGE SCALE GENOMIC DNA]</scope>
    <source>
        <strain evidence="3">cv. Texas</strain>
    </source>
</reference>
<dbReference type="GO" id="GO:0004523">
    <property type="term" value="F:RNA-DNA hybrid ribonuclease activity"/>
    <property type="evidence" value="ECO:0007669"/>
    <property type="project" value="InterPro"/>
</dbReference>
<dbReference type="InterPro" id="IPR044730">
    <property type="entry name" value="RNase_H-like_dom_plant"/>
</dbReference>
<dbReference type="InterPro" id="IPR002156">
    <property type="entry name" value="RNaseH_domain"/>
</dbReference>
<dbReference type="EMBL" id="CABIKO010000153">
    <property type="protein sequence ID" value="VVA28901.1"/>
    <property type="molecule type" value="Genomic_DNA"/>
</dbReference>
<dbReference type="GO" id="GO:0003676">
    <property type="term" value="F:nucleic acid binding"/>
    <property type="evidence" value="ECO:0007669"/>
    <property type="project" value="InterPro"/>
</dbReference>
<dbReference type="InterPro" id="IPR053151">
    <property type="entry name" value="RNase_H-like"/>
</dbReference>
<feature type="domain" description="RNase H type-1" evidence="1">
    <location>
        <begin position="4"/>
        <end position="82"/>
    </location>
</feature>
<accession>A0A5E4FMV8</accession>
<dbReference type="CDD" id="cd06222">
    <property type="entry name" value="RNase_H_like"/>
    <property type="match status" value="1"/>
</dbReference>
<evidence type="ECO:0000313" key="3">
    <source>
        <dbReference type="Proteomes" id="UP000327085"/>
    </source>
</evidence>
<evidence type="ECO:0000313" key="2">
    <source>
        <dbReference type="EMBL" id="VVA28901.1"/>
    </source>
</evidence>
<dbReference type="Gramene" id="VVA28901">
    <property type="protein sequence ID" value="VVA28901"/>
    <property type="gene ID" value="Prudul26B025925"/>
</dbReference>
<dbReference type="Pfam" id="PF13456">
    <property type="entry name" value="RVT_3"/>
    <property type="match status" value="1"/>
</dbReference>
<dbReference type="Proteomes" id="UP000327085">
    <property type="component" value="Chromosome 2"/>
</dbReference>
<organism evidence="2 3">
    <name type="scientific">Prunus dulcis</name>
    <name type="common">Almond</name>
    <name type="synonym">Amygdalus dulcis</name>
    <dbReference type="NCBI Taxonomy" id="3755"/>
    <lineage>
        <taxon>Eukaryota</taxon>
        <taxon>Viridiplantae</taxon>
        <taxon>Streptophyta</taxon>
        <taxon>Embryophyta</taxon>
        <taxon>Tracheophyta</taxon>
        <taxon>Spermatophyta</taxon>
        <taxon>Magnoliopsida</taxon>
        <taxon>eudicotyledons</taxon>
        <taxon>Gunneridae</taxon>
        <taxon>Pentapetalae</taxon>
        <taxon>rosids</taxon>
        <taxon>fabids</taxon>
        <taxon>Rosales</taxon>
        <taxon>Rosaceae</taxon>
        <taxon>Amygdaloideae</taxon>
        <taxon>Amygdaleae</taxon>
        <taxon>Prunus</taxon>
    </lineage>
</organism>
<evidence type="ECO:0000259" key="1">
    <source>
        <dbReference type="Pfam" id="PF13456"/>
    </source>
</evidence>
<dbReference type="PANTHER" id="PTHR47723">
    <property type="entry name" value="OS05G0353850 PROTEIN"/>
    <property type="match status" value="1"/>
</dbReference>
<proteinExistence type="predicted"/>
<dbReference type="InParanoid" id="A0A5E4FMV8"/>
<dbReference type="PANTHER" id="PTHR47723:SF20">
    <property type="entry name" value="RNASE H TYPE-1 DOMAIN-CONTAINING PROTEIN"/>
    <property type="match status" value="1"/>
</dbReference>
<dbReference type="AlphaFoldDB" id="A0A5E4FMV8"/>